<evidence type="ECO:0000313" key="2">
    <source>
        <dbReference type="EMBL" id="GGO59155.1"/>
    </source>
</evidence>
<dbReference type="EMBL" id="BMMQ01000001">
    <property type="protein sequence ID" value="GGO59155.1"/>
    <property type="molecule type" value="Genomic_DNA"/>
</dbReference>
<dbReference type="RefSeq" id="WP_188699441.1">
    <property type="nucleotide sequence ID" value="NZ_BMMQ01000001.1"/>
</dbReference>
<reference evidence="3" key="1">
    <citation type="journal article" date="2019" name="Int. J. Syst. Evol. Microbiol.">
        <title>The Global Catalogue of Microorganisms (GCM) 10K type strain sequencing project: providing services to taxonomists for standard genome sequencing and annotation.</title>
        <authorList>
            <consortium name="The Broad Institute Genomics Platform"/>
            <consortium name="The Broad Institute Genome Sequencing Center for Infectious Disease"/>
            <person name="Wu L."/>
            <person name="Ma J."/>
        </authorList>
    </citation>
    <scope>NUCLEOTIDE SEQUENCE [LARGE SCALE GENOMIC DNA]</scope>
    <source>
        <strain evidence="3">CGMCC 4.7181</strain>
    </source>
</reference>
<sequence length="153" mass="16225">MKTSGWIASGIGAVVVVGGGIWGVNALTDEPETAYTGAYEPAITETPEAVETATVEPEESETPVAATGPIEVSAEPSEEPELTGEDLMREYISYGAWWYVDASDEEILSLAYYVCDERDAGVPQSEIVALTGDGVTDVQNADFVTEALRTLCP</sequence>
<organism evidence="2 3">
    <name type="scientific">Microbacterium nanhaiense</name>
    <dbReference type="NCBI Taxonomy" id="1301026"/>
    <lineage>
        <taxon>Bacteria</taxon>
        <taxon>Bacillati</taxon>
        <taxon>Actinomycetota</taxon>
        <taxon>Actinomycetes</taxon>
        <taxon>Micrococcales</taxon>
        <taxon>Microbacteriaceae</taxon>
        <taxon>Microbacterium</taxon>
    </lineage>
</organism>
<dbReference type="InterPro" id="IPR007969">
    <property type="entry name" value="DUF732"/>
</dbReference>
<keyword evidence="3" id="KW-1185">Reference proteome</keyword>
<comment type="caution">
    <text evidence="2">The sequence shown here is derived from an EMBL/GenBank/DDBJ whole genome shotgun (WGS) entry which is preliminary data.</text>
</comment>
<evidence type="ECO:0000259" key="1">
    <source>
        <dbReference type="Pfam" id="PF05305"/>
    </source>
</evidence>
<protein>
    <recommendedName>
        <fullName evidence="1">DUF732 domain-containing protein</fullName>
    </recommendedName>
</protein>
<dbReference type="Proteomes" id="UP000638043">
    <property type="component" value="Unassembled WGS sequence"/>
</dbReference>
<feature type="domain" description="DUF732" evidence="1">
    <location>
        <begin position="102"/>
        <end position="153"/>
    </location>
</feature>
<accession>A0ABQ2MWE1</accession>
<dbReference type="Pfam" id="PF05305">
    <property type="entry name" value="DUF732"/>
    <property type="match status" value="1"/>
</dbReference>
<name>A0ABQ2MWE1_9MICO</name>
<gene>
    <name evidence="2" type="ORF">GCM10010910_01450</name>
</gene>
<evidence type="ECO:0000313" key="3">
    <source>
        <dbReference type="Proteomes" id="UP000638043"/>
    </source>
</evidence>
<proteinExistence type="predicted"/>